<evidence type="ECO:0000313" key="6">
    <source>
        <dbReference type="EMBL" id="OLP43619.1"/>
    </source>
</evidence>
<dbReference type="PROSITE" id="PS00170">
    <property type="entry name" value="CSA_PPIASE_1"/>
    <property type="match status" value="1"/>
</dbReference>
<evidence type="ECO:0000313" key="7">
    <source>
        <dbReference type="Proteomes" id="UP000186894"/>
    </source>
</evidence>
<dbReference type="InterPro" id="IPR029000">
    <property type="entry name" value="Cyclophilin-like_dom_sf"/>
</dbReference>
<feature type="chain" id="PRO_5011811520" description="Peptidyl-prolyl cis-trans isomerase" evidence="4">
    <location>
        <begin position="26"/>
        <end position="190"/>
    </location>
</feature>
<dbReference type="PANTHER" id="PTHR45625:SF4">
    <property type="entry name" value="PEPTIDYLPROLYL ISOMERASE DOMAIN AND WD REPEAT-CONTAINING PROTEIN 1"/>
    <property type="match status" value="1"/>
</dbReference>
<protein>
    <recommendedName>
        <fullName evidence="4">Peptidyl-prolyl cis-trans isomerase</fullName>
        <shortName evidence="4">PPIase</shortName>
        <ecNumber evidence="4">5.2.1.8</ecNumber>
    </recommendedName>
</protein>
<dbReference type="PROSITE" id="PS50072">
    <property type="entry name" value="CSA_PPIASE_2"/>
    <property type="match status" value="1"/>
</dbReference>
<gene>
    <name evidence="6" type="ORF">BJF95_22500</name>
</gene>
<dbReference type="GO" id="GO:0003755">
    <property type="term" value="F:peptidyl-prolyl cis-trans isomerase activity"/>
    <property type="evidence" value="ECO:0007669"/>
    <property type="project" value="UniProtKB-UniRule"/>
</dbReference>
<evidence type="ECO:0000259" key="5">
    <source>
        <dbReference type="PROSITE" id="PS50072"/>
    </source>
</evidence>
<comment type="caution">
    <text evidence="6">The sequence shown here is derived from an EMBL/GenBank/DDBJ whole genome shotgun (WGS) entry which is preliminary data.</text>
</comment>
<evidence type="ECO:0000256" key="1">
    <source>
        <dbReference type="ARBA" id="ARBA00007365"/>
    </source>
</evidence>
<dbReference type="RefSeq" id="WP_075640938.1">
    <property type="nucleotide sequence ID" value="NZ_MKIM01000028.1"/>
</dbReference>
<keyword evidence="3 4" id="KW-0413">Isomerase</keyword>
<name>A0A1Q8ZP07_9HYPH</name>
<dbReference type="PRINTS" id="PR00153">
    <property type="entry name" value="CSAPPISMRASE"/>
</dbReference>
<dbReference type="SUPFAM" id="SSF50891">
    <property type="entry name" value="Cyclophilin-like"/>
    <property type="match status" value="1"/>
</dbReference>
<keyword evidence="7" id="KW-1185">Reference proteome</keyword>
<feature type="signal peptide" evidence="4">
    <location>
        <begin position="1"/>
        <end position="25"/>
    </location>
</feature>
<accession>A0A1Q8ZP07</accession>
<comment type="catalytic activity">
    <reaction evidence="4">
        <text>[protein]-peptidylproline (omega=180) = [protein]-peptidylproline (omega=0)</text>
        <dbReference type="Rhea" id="RHEA:16237"/>
        <dbReference type="Rhea" id="RHEA-COMP:10747"/>
        <dbReference type="Rhea" id="RHEA-COMP:10748"/>
        <dbReference type="ChEBI" id="CHEBI:83833"/>
        <dbReference type="ChEBI" id="CHEBI:83834"/>
        <dbReference type="EC" id="5.2.1.8"/>
    </reaction>
</comment>
<organism evidence="6 7">
    <name type="scientific">Rhizobium oryziradicis</name>
    <dbReference type="NCBI Taxonomy" id="1867956"/>
    <lineage>
        <taxon>Bacteria</taxon>
        <taxon>Pseudomonadati</taxon>
        <taxon>Pseudomonadota</taxon>
        <taxon>Alphaproteobacteria</taxon>
        <taxon>Hyphomicrobiales</taxon>
        <taxon>Rhizobiaceae</taxon>
        <taxon>Rhizobium/Agrobacterium group</taxon>
        <taxon>Rhizobium</taxon>
    </lineage>
</organism>
<evidence type="ECO:0000256" key="3">
    <source>
        <dbReference type="ARBA" id="ARBA00023235"/>
    </source>
</evidence>
<keyword evidence="4" id="KW-0732">Signal</keyword>
<dbReference type="InterPro" id="IPR002130">
    <property type="entry name" value="Cyclophilin-type_PPIase_dom"/>
</dbReference>
<dbReference type="EMBL" id="MKIM01000028">
    <property type="protein sequence ID" value="OLP43619.1"/>
    <property type="molecule type" value="Genomic_DNA"/>
</dbReference>
<keyword evidence="2 4" id="KW-0697">Rotamase</keyword>
<dbReference type="InterPro" id="IPR020892">
    <property type="entry name" value="Cyclophilin-type_PPIase_CS"/>
</dbReference>
<proteinExistence type="inferred from homology"/>
<evidence type="ECO:0000256" key="2">
    <source>
        <dbReference type="ARBA" id="ARBA00023110"/>
    </source>
</evidence>
<dbReference type="STRING" id="1867956.BJF95_22500"/>
<dbReference type="CDD" id="cd00317">
    <property type="entry name" value="cyclophilin"/>
    <property type="match status" value="1"/>
</dbReference>
<feature type="domain" description="PPIase cyclophilin-type" evidence="5">
    <location>
        <begin position="37"/>
        <end position="186"/>
    </location>
</feature>
<dbReference type="InterPro" id="IPR044666">
    <property type="entry name" value="Cyclophilin_A-like"/>
</dbReference>
<sequence length="190" mass="20484">MKILSFAFAGLLALSTLTTAAKAQATDHYMTIQLKDGPVVVQLMPDVAPKHVAQIETLVKEGQYDNVAFHRVIDGFMAQTGDVQYGNMEKGFDKSRAGTGSSKLPNIPAEFSKVPFERGTVGMARSQDPNSANSQFFIMFAPGSFLNGQYTVVGKVVSGMEFVDKIKRGAGSNGEVSSPDRMIKVTLGRK</sequence>
<dbReference type="Proteomes" id="UP000186894">
    <property type="component" value="Unassembled WGS sequence"/>
</dbReference>
<dbReference type="AlphaFoldDB" id="A0A1Q8ZP07"/>
<dbReference type="OrthoDB" id="9807797at2"/>
<comment type="similarity">
    <text evidence="1 4">Belongs to the cyclophilin-type PPIase family.</text>
</comment>
<comment type="function">
    <text evidence="4">PPIases accelerate the folding of proteins. It catalyzes the cis-trans isomerization of proline imidic peptide bonds in oligopeptides.</text>
</comment>
<dbReference type="Pfam" id="PF00160">
    <property type="entry name" value="Pro_isomerase"/>
    <property type="match status" value="1"/>
</dbReference>
<dbReference type="EC" id="5.2.1.8" evidence="4"/>
<evidence type="ECO:0000256" key="4">
    <source>
        <dbReference type="RuleBase" id="RU363019"/>
    </source>
</evidence>
<dbReference type="GO" id="GO:0006457">
    <property type="term" value="P:protein folding"/>
    <property type="evidence" value="ECO:0007669"/>
    <property type="project" value="InterPro"/>
</dbReference>
<dbReference type="PANTHER" id="PTHR45625">
    <property type="entry name" value="PEPTIDYL-PROLYL CIS-TRANS ISOMERASE-RELATED"/>
    <property type="match status" value="1"/>
</dbReference>
<dbReference type="Gene3D" id="2.40.100.10">
    <property type="entry name" value="Cyclophilin-like"/>
    <property type="match status" value="1"/>
</dbReference>
<reference evidence="6 7" key="1">
    <citation type="submission" date="2016-09" db="EMBL/GenBank/DDBJ databases">
        <title>Rhizobium oryziradicis sp. nov., isolated from the root of rice.</title>
        <authorList>
            <person name="Zhao J."/>
            <person name="Zhang X."/>
        </authorList>
    </citation>
    <scope>NUCLEOTIDE SEQUENCE [LARGE SCALE GENOMIC DNA]</scope>
    <source>
        <strain evidence="6 7">N19</strain>
    </source>
</reference>